<reference evidence="10 11" key="1">
    <citation type="submission" date="2016-10" db="EMBL/GenBank/DDBJ databases">
        <authorList>
            <person name="de Groot N.N."/>
        </authorList>
    </citation>
    <scope>NUCLEOTIDE SEQUENCE [LARGE SCALE GENOMIC DNA]</scope>
    <source>
        <strain evidence="10 11">DSM 4180</strain>
    </source>
</reference>
<dbReference type="OrthoDB" id="9807503at2"/>
<dbReference type="InterPro" id="IPR000924">
    <property type="entry name" value="Glu/Gln-tRNA-synth"/>
</dbReference>
<comment type="similarity">
    <text evidence="7">Belongs to the class-I aminoacyl-tRNA synthetase family. GluQ subfamily.</text>
</comment>
<dbReference type="EC" id="6.1.1.-" evidence="7"/>
<feature type="binding site" evidence="7">
    <location>
        <position position="179"/>
    </location>
    <ligand>
        <name>L-glutamate</name>
        <dbReference type="ChEBI" id="CHEBI:29985"/>
    </ligand>
</feature>
<keyword evidence="6 7" id="KW-0030">Aminoacyl-tRNA synthetase</keyword>
<dbReference type="GO" id="GO:0006424">
    <property type="term" value="P:glutamyl-tRNA aminoacylation"/>
    <property type="evidence" value="ECO:0007669"/>
    <property type="project" value="InterPro"/>
</dbReference>
<dbReference type="GO" id="GO:0004818">
    <property type="term" value="F:glutamate-tRNA ligase activity"/>
    <property type="evidence" value="ECO:0007669"/>
    <property type="project" value="TreeGrafter"/>
</dbReference>
<feature type="short sequence motif" description="'KMSKS' region" evidence="7">
    <location>
        <begin position="235"/>
        <end position="239"/>
    </location>
</feature>
<feature type="domain" description="Glutamyl/glutaminyl-tRNA synthetase class Ib catalytic" evidence="9">
    <location>
        <begin position="9"/>
        <end position="242"/>
    </location>
</feature>
<feature type="binding site" evidence="7">
    <location>
        <position position="121"/>
    </location>
    <ligand>
        <name>Zn(2+)</name>
        <dbReference type="ChEBI" id="CHEBI:29105"/>
    </ligand>
</feature>
<gene>
    <name evidence="7" type="primary">gluQ</name>
    <name evidence="10" type="ORF">SAMN05421721_103178</name>
</gene>
<keyword evidence="2 7" id="KW-0479">Metal-binding</keyword>
<dbReference type="NCBIfam" id="NF004314">
    <property type="entry name" value="PRK05710.1-3"/>
    <property type="match status" value="1"/>
</dbReference>
<feature type="binding site" evidence="7">
    <location>
        <position position="45"/>
    </location>
    <ligand>
        <name>L-glutamate</name>
        <dbReference type="ChEBI" id="CHEBI:29985"/>
    </ligand>
</feature>
<dbReference type="AlphaFoldDB" id="A0A1I4Q6M4"/>
<dbReference type="GO" id="GO:0008270">
    <property type="term" value="F:zinc ion binding"/>
    <property type="evidence" value="ECO:0007669"/>
    <property type="project" value="UniProtKB-UniRule"/>
</dbReference>
<keyword evidence="5 7" id="KW-0067">ATP-binding</keyword>
<comment type="cofactor">
    <cofactor evidence="7">
        <name>Zn(2+)</name>
        <dbReference type="ChEBI" id="CHEBI:29105"/>
    </cofactor>
    <text evidence="7">Binds 1 zinc ion per subunit.</text>
</comment>
<dbReference type="InterPro" id="IPR020058">
    <property type="entry name" value="Glu/Gln-tRNA-synth_Ib_cat-dom"/>
</dbReference>
<dbReference type="HAMAP" id="MF_01428">
    <property type="entry name" value="Glu_Q_tRNA_synth"/>
    <property type="match status" value="1"/>
</dbReference>
<evidence type="ECO:0000256" key="8">
    <source>
        <dbReference type="RuleBase" id="RU363037"/>
    </source>
</evidence>
<dbReference type="NCBIfam" id="NF004313">
    <property type="entry name" value="PRK05710.1-2"/>
    <property type="match status" value="1"/>
</dbReference>
<evidence type="ECO:0000256" key="3">
    <source>
        <dbReference type="ARBA" id="ARBA00022741"/>
    </source>
</evidence>
<feature type="binding site" evidence="7">
    <location>
        <begin position="9"/>
        <end position="13"/>
    </location>
    <ligand>
        <name>L-glutamate</name>
        <dbReference type="ChEBI" id="CHEBI:29985"/>
    </ligand>
</feature>
<dbReference type="EMBL" id="FOUO01000003">
    <property type="protein sequence ID" value="SFM35466.1"/>
    <property type="molecule type" value="Genomic_DNA"/>
</dbReference>
<evidence type="ECO:0000256" key="1">
    <source>
        <dbReference type="ARBA" id="ARBA00022598"/>
    </source>
</evidence>
<evidence type="ECO:0000313" key="10">
    <source>
        <dbReference type="EMBL" id="SFM35466.1"/>
    </source>
</evidence>
<dbReference type="PANTHER" id="PTHR43311">
    <property type="entry name" value="GLUTAMATE--TRNA LIGASE"/>
    <property type="match status" value="1"/>
</dbReference>
<keyword evidence="3 7" id="KW-0547">Nucleotide-binding</keyword>
<feature type="binding site" evidence="7">
    <location>
        <position position="125"/>
    </location>
    <ligand>
        <name>Zn(2+)</name>
        <dbReference type="ChEBI" id="CHEBI:29105"/>
    </ligand>
</feature>
<name>A0A1I4Q6M4_ECTMO</name>
<evidence type="ECO:0000259" key="9">
    <source>
        <dbReference type="Pfam" id="PF00749"/>
    </source>
</evidence>
<evidence type="ECO:0000256" key="5">
    <source>
        <dbReference type="ARBA" id="ARBA00022840"/>
    </source>
</evidence>
<evidence type="ECO:0000313" key="11">
    <source>
        <dbReference type="Proteomes" id="UP000199556"/>
    </source>
</evidence>
<dbReference type="PANTHER" id="PTHR43311:SF1">
    <property type="entry name" value="GLUTAMYL-Q TRNA(ASP) SYNTHETASE"/>
    <property type="match status" value="1"/>
</dbReference>
<keyword evidence="11" id="KW-1185">Reference proteome</keyword>
<proteinExistence type="inferred from homology"/>
<feature type="binding site" evidence="7">
    <location>
        <position position="103"/>
    </location>
    <ligand>
        <name>Zn(2+)</name>
        <dbReference type="ChEBI" id="CHEBI:29105"/>
    </ligand>
</feature>
<accession>A0A1I4Q6M4</accession>
<dbReference type="NCBIfam" id="TIGR03838">
    <property type="entry name" value="queuosine_YadB"/>
    <property type="match status" value="1"/>
</dbReference>
<feature type="short sequence motif" description="'HIGH' region" evidence="7">
    <location>
        <begin position="12"/>
        <end position="22"/>
    </location>
</feature>
<organism evidence="10 11">
    <name type="scientific">Ectothiorhodospira mobilis</name>
    <dbReference type="NCBI Taxonomy" id="195064"/>
    <lineage>
        <taxon>Bacteria</taxon>
        <taxon>Pseudomonadati</taxon>
        <taxon>Pseudomonadota</taxon>
        <taxon>Gammaproteobacteria</taxon>
        <taxon>Chromatiales</taxon>
        <taxon>Ectothiorhodospiraceae</taxon>
        <taxon>Ectothiorhodospira</taxon>
    </lineage>
</organism>
<keyword evidence="1 7" id="KW-0436">Ligase</keyword>
<feature type="binding site" evidence="7">
    <location>
        <position position="101"/>
    </location>
    <ligand>
        <name>Zn(2+)</name>
        <dbReference type="ChEBI" id="CHEBI:29105"/>
    </ligand>
</feature>
<dbReference type="GO" id="GO:0005524">
    <property type="term" value="F:ATP binding"/>
    <property type="evidence" value="ECO:0007669"/>
    <property type="project" value="UniProtKB-KW"/>
</dbReference>
<dbReference type="GO" id="GO:0006400">
    <property type="term" value="P:tRNA modification"/>
    <property type="evidence" value="ECO:0007669"/>
    <property type="project" value="InterPro"/>
</dbReference>
<dbReference type="InterPro" id="IPR022380">
    <property type="entry name" value="Glu-Q_tRNA(Asp)_Synthase"/>
</dbReference>
<dbReference type="InterPro" id="IPR049940">
    <property type="entry name" value="GluQ/Sye"/>
</dbReference>
<dbReference type="FunFam" id="3.40.50.620:FF:000093">
    <property type="entry name" value="Glutamyl-Q tRNA(Asp) synthetase"/>
    <property type="match status" value="1"/>
</dbReference>
<sequence>MAPGTYTGRFAPSPTGPLHAGSLVAAVASWLDARAHGGIWRVRIEDLDPPREMPGAASAILRTLEAHALHWDGEVLFQHTRQAAYEAAMETLRSRGQAYDCGCTRREIAAVAVQGPEGPVYPGTCRRGLPPGKAPRALRVRTHDTPIVFTDRLQGPVRQCLETQTGDFVIRRADGLTAYQLAVVVDDAHQGITHVVRGVDLLPSTPRQIHLQRLLGLATPAYLHHPVILDAGGRKLSKQTHAPPVDDARPGENLAAALTFLGLPPPEPAPPAQLLAWAAARWPHRNEP</sequence>
<feature type="binding site" evidence="7">
    <location>
        <position position="197"/>
    </location>
    <ligand>
        <name>L-glutamate</name>
        <dbReference type="ChEBI" id="CHEBI:29985"/>
    </ligand>
</feature>
<comment type="function">
    <text evidence="7">Catalyzes the tRNA-independent activation of glutamate in presence of ATP and the subsequent transfer of glutamate onto a tRNA(Asp). Glutamate is transferred on the 2-amino-5-(4,5-dihydroxy-2-cyclopenten-1-yl) moiety of the queuosine in the wobble position of the QUC anticodon.</text>
</comment>
<dbReference type="Proteomes" id="UP000199556">
    <property type="component" value="Unassembled WGS sequence"/>
</dbReference>
<keyword evidence="4 7" id="KW-0862">Zinc</keyword>
<dbReference type="Pfam" id="PF00749">
    <property type="entry name" value="tRNA-synt_1c"/>
    <property type="match status" value="1"/>
</dbReference>
<evidence type="ECO:0000256" key="4">
    <source>
        <dbReference type="ARBA" id="ARBA00022833"/>
    </source>
</evidence>
<dbReference type="InterPro" id="IPR014729">
    <property type="entry name" value="Rossmann-like_a/b/a_fold"/>
</dbReference>
<evidence type="ECO:0000256" key="2">
    <source>
        <dbReference type="ARBA" id="ARBA00022723"/>
    </source>
</evidence>
<dbReference type="PRINTS" id="PR00987">
    <property type="entry name" value="TRNASYNTHGLU"/>
</dbReference>
<dbReference type="RefSeq" id="WP_090483862.1">
    <property type="nucleotide sequence ID" value="NZ_FOUO01000003.1"/>
</dbReference>
<evidence type="ECO:0000256" key="7">
    <source>
        <dbReference type="HAMAP-Rule" id="MF_01428"/>
    </source>
</evidence>
<protein>
    <recommendedName>
        <fullName evidence="7">Glutamyl-Q tRNA(Asp) synthetase</fullName>
        <shortName evidence="7">Glu-Q-RSs</shortName>
        <ecNumber evidence="7">6.1.1.-</ecNumber>
    </recommendedName>
</protein>
<evidence type="ECO:0000256" key="6">
    <source>
        <dbReference type="ARBA" id="ARBA00023146"/>
    </source>
</evidence>
<keyword evidence="8" id="KW-0648">Protein biosynthesis</keyword>
<dbReference type="STRING" id="195064.SAMN05421721_103178"/>
<dbReference type="Gene3D" id="3.40.50.620">
    <property type="entry name" value="HUPs"/>
    <property type="match status" value="1"/>
</dbReference>
<dbReference type="SUPFAM" id="SSF52374">
    <property type="entry name" value="Nucleotidylyl transferase"/>
    <property type="match status" value="1"/>
</dbReference>
<feature type="binding site" evidence="7">
    <location>
        <position position="238"/>
    </location>
    <ligand>
        <name>ATP</name>
        <dbReference type="ChEBI" id="CHEBI:30616"/>
    </ligand>
</feature>
<dbReference type="GO" id="GO:0005829">
    <property type="term" value="C:cytosol"/>
    <property type="evidence" value="ECO:0007669"/>
    <property type="project" value="TreeGrafter"/>
</dbReference>